<sequence length="163" mass="18867">MAKTFDSLAYARALESAGVPPVQAEIHASSLREALEPMASFSEQLHLLECRINTKNDAWEARLLQKMSEMEHSLRSDFKALERKFEVLERRFDELKHEFEMLKHEFKLLELGVKADFKELVAHFEAREIRIMAAVDSTKALMKWMMGAVIAMYIPILVKLFLP</sequence>
<accession>A0ABT5JYV4</accession>
<dbReference type="RefSeq" id="WP_273669911.1">
    <property type="nucleotide sequence ID" value="NZ_JAQQXR010000002.1"/>
</dbReference>
<evidence type="ECO:0000256" key="1">
    <source>
        <dbReference type="SAM" id="Coils"/>
    </source>
</evidence>
<feature type="transmembrane region" description="Helical" evidence="2">
    <location>
        <begin position="140"/>
        <end position="162"/>
    </location>
</feature>
<evidence type="ECO:0000256" key="2">
    <source>
        <dbReference type="SAM" id="Phobius"/>
    </source>
</evidence>
<name>A0ABT5JYV4_9BURK</name>
<dbReference type="Gene3D" id="1.20.5.340">
    <property type="match status" value="1"/>
</dbReference>
<dbReference type="Proteomes" id="UP001221208">
    <property type="component" value="Unassembled WGS sequence"/>
</dbReference>
<keyword evidence="2" id="KW-1133">Transmembrane helix</keyword>
<keyword evidence="1" id="KW-0175">Coiled coil</keyword>
<gene>
    <name evidence="3" type="ORF">OIK44_06450</name>
</gene>
<keyword evidence="2" id="KW-0812">Transmembrane</keyword>
<proteinExistence type="predicted"/>
<evidence type="ECO:0000313" key="3">
    <source>
        <dbReference type="EMBL" id="MDC8757226.1"/>
    </source>
</evidence>
<evidence type="ECO:0008006" key="5">
    <source>
        <dbReference type="Google" id="ProtNLM"/>
    </source>
</evidence>
<reference evidence="3 4" key="1">
    <citation type="submission" date="2022-10" db="EMBL/GenBank/DDBJ databases">
        <title>Janthinobacterium sp. hw3 Genome sequencing.</title>
        <authorList>
            <person name="Park S."/>
        </authorList>
    </citation>
    <scope>NUCLEOTIDE SEQUENCE [LARGE SCALE GENOMIC DNA]</scope>
    <source>
        <strain evidence="4">hw3</strain>
    </source>
</reference>
<feature type="coiled-coil region" evidence="1">
    <location>
        <begin position="71"/>
        <end position="105"/>
    </location>
</feature>
<comment type="caution">
    <text evidence="3">The sequence shown here is derived from an EMBL/GenBank/DDBJ whole genome shotgun (WGS) entry which is preliminary data.</text>
</comment>
<keyword evidence="4" id="KW-1185">Reference proteome</keyword>
<organism evidence="3 4">
    <name type="scientific">Janthinobacterium fluminis</name>
    <dbReference type="NCBI Taxonomy" id="2987524"/>
    <lineage>
        <taxon>Bacteria</taxon>
        <taxon>Pseudomonadati</taxon>
        <taxon>Pseudomonadota</taxon>
        <taxon>Betaproteobacteria</taxon>
        <taxon>Burkholderiales</taxon>
        <taxon>Oxalobacteraceae</taxon>
        <taxon>Janthinobacterium</taxon>
    </lineage>
</organism>
<keyword evidence="2" id="KW-0472">Membrane</keyword>
<dbReference type="EMBL" id="JAQQXR010000002">
    <property type="protein sequence ID" value="MDC8757226.1"/>
    <property type="molecule type" value="Genomic_DNA"/>
</dbReference>
<protein>
    <recommendedName>
        <fullName evidence="5">DUF1640 domain-containing protein</fullName>
    </recommendedName>
</protein>
<evidence type="ECO:0000313" key="4">
    <source>
        <dbReference type="Proteomes" id="UP001221208"/>
    </source>
</evidence>